<reference evidence="1" key="1">
    <citation type="submission" date="2020-04" db="EMBL/GenBank/DDBJ databases">
        <title>Hybrid Assembly of Korean Phytophthora infestans isolates.</title>
        <authorList>
            <person name="Prokchorchik M."/>
            <person name="Lee Y."/>
            <person name="Seo J."/>
            <person name="Cho J.-H."/>
            <person name="Park Y.-E."/>
            <person name="Jang D.-C."/>
            <person name="Im J.-S."/>
            <person name="Choi J.-G."/>
            <person name="Park H.-J."/>
            <person name="Lee G.-B."/>
            <person name="Lee Y.-G."/>
            <person name="Hong S.-Y."/>
            <person name="Cho K."/>
            <person name="Sohn K.H."/>
        </authorList>
    </citation>
    <scope>NUCLEOTIDE SEQUENCE</scope>
    <source>
        <strain evidence="1">KR_1_A1</strain>
    </source>
</reference>
<evidence type="ECO:0000313" key="2">
    <source>
        <dbReference type="Proteomes" id="UP000602510"/>
    </source>
</evidence>
<dbReference type="AlphaFoldDB" id="A0A833SPU7"/>
<name>A0A833SPU7_PHYIN</name>
<organism evidence="1 2">
    <name type="scientific">Phytophthora infestans</name>
    <name type="common">Potato late blight agent</name>
    <name type="synonym">Botrytis infestans</name>
    <dbReference type="NCBI Taxonomy" id="4787"/>
    <lineage>
        <taxon>Eukaryota</taxon>
        <taxon>Sar</taxon>
        <taxon>Stramenopiles</taxon>
        <taxon>Oomycota</taxon>
        <taxon>Peronosporomycetes</taxon>
        <taxon>Peronosporales</taxon>
        <taxon>Peronosporaceae</taxon>
        <taxon>Phytophthora</taxon>
    </lineage>
</organism>
<comment type="caution">
    <text evidence="1">The sequence shown here is derived from an EMBL/GenBank/DDBJ whole genome shotgun (WGS) entry which is preliminary data.</text>
</comment>
<accession>A0A833SPU7</accession>
<dbReference type="Proteomes" id="UP000602510">
    <property type="component" value="Unassembled WGS sequence"/>
</dbReference>
<protein>
    <submittedName>
        <fullName evidence="1">Uncharacterized protein</fullName>
    </submittedName>
</protein>
<sequence>MSVASGVFVNKTVYSTKNDLRLVMKACKIDTVIKRVKSASHPIAHPILADDDLAFTDALGTTHNVEMPGKRTEEGILF</sequence>
<gene>
    <name evidence="1" type="ORF">GN244_ATG03421</name>
</gene>
<dbReference type="EMBL" id="WSZM01000075">
    <property type="protein sequence ID" value="KAF4044146.1"/>
    <property type="molecule type" value="Genomic_DNA"/>
</dbReference>
<evidence type="ECO:0000313" key="1">
    <source>
        <dbReference type="EMBL" id="KAF4044146.1"/>
    </source>
</evidence>
<proteinExistence type="predicted"/>
<keyword evidence="2" id="KW-1185">Reference proteome</keyword>